<dbReference type="KEGG" id="taz:TREAZ_1172"/>
<dbReference type="PROSITE" id="PS51257">
    <property type="entry name" value="PROKAR_LIPOPROTEIN"/>
    <property type="match status" value="1"/>
</dbReference>
<dbReference type="Proteomes" id="UP000009222">
    <property type="component" value="Chromosome"/>
</dbReference>
<dbReference type="PANTHER" id="PTHR11709:SF394">
    <property type="entry name" value="FI03373P-RELATED"/>
    <property type="match status" value="1"/>
</dbReference>
<evidence type="ECO:0000259" key="5">
    <source>
        <dbReference type="Pfam" id="PF07731"/>
    </source>
</evidence>
<dbReference type="RefSeq" id="WP_015710820.1">
    <property type="nucleotide sequence ID" value="NC_015577.1"/>
</dbReference>
<dbReference type="InterPro" id="IPR045087">
    <property type="entry name" value="Cu-oxidase_fam"/>
</dbReference>
<keyword evidence="8" id="KW-1185">Reference proteome</keyword>
<dbReference type="SUPFAM" id="SSF49503">
    <property type="entry name" value="Cupredoxins"/>
    <property type="match status" value="3"/>
</dbReference>
<dbReference type="Pfam" id="PF07732">
    <property type="entry name" value="Cu-oxidase_3"/>
    <property type="match status" value="1"/>
</dbReference>
<feature type="domain" description="Plastocyanin-like" evidence="6">
    <location>
        <begin position="77"/>
        <end position="177"/>
    </location>
</feature>
<dbReference type="CDD" id="cd04207">
    <property type="entry name" value="CuRO_3_LCC_like"/>
    <property type="match status" value="1"/>
</dbReference>
<dbReference type="Gene3D" id="2.60.40.420">
    <property type="entry name" value="Cupredoxins - blue copper proteins"/>
    <property type="match status" value="2"/>
</dbReference>
<dbReference type="InterPro" id="IPR011707">
    <property type="entry name" value="Cu-oxidase-like_N"/>
</dbReference>
<dbReference type="EMBL" id="CP001841">
    <property type="protein sequence ID" value="AEF81354.1"/>
    <property type="molecule type" value="Genomic_DNA"/>
</dbReference>
<dbReference type="GO" id="GO:0016491">
    <property type="term" value="F:oxidoreductase activity"/>
    <property type="evidence" value="ECO:0007669"/>
    <property type="project" value="UniProtKB-KW"/>
</dbReference>
<sequence>MKTKINLWKNWCYSFWVVIALSALLSIISCGEAGGGNDEVYDEPKTVINPFNILSYEPKTNYSIDITSDEIALRTIGQKTRVSRYETGLPGGMIIVPRNQELNFHVTNHDVDSTSLHWHGLRVPYDQDGPGKMIDKNNAADFTFTLNMTGTHWYHPHMRPILPQLNAGLYAPFIVKEDYDSKYAGDYVLTLDDWYLGSDNQLDSGSDSHGSMDVTGSLETVNKQRGSDIYPITLKQGEIVKLRFINASTSQYHTISMEGHTFRVTHLDGHYLQDPYTVNNFRLAAGERVDVELKGIKNSGTYYIRNGRSYGIRIPVIYEGIGEEMESPFVPGPSEAFPNIESQPVDHEYHLNSGMNGGSGGHEGGGSMLMEWYINNVAYLDGSEPIDIQTVSVDTVYKFRFINEEGSGMMHSTVYHPMHLHGGHFQVVSLNGTPPPRETFKDTQEIPPLQYVDIAVKFYNPGDWMLHCHIIDHEDNGMLTIIHAE</sequence>
<proteinExistence type="predicted"/>
<dbReference type="STRING" id="545695.TREAZ_1172"/>
<dbReference type="AlphaFoldDB" id="F5Y724"/>
<dbReference type="InterPro" id="IPR008972">
    <property type="entry name" value="Cupredoxin"/>
</dbReference>
<reference evidence="7 8" key="2">
    <citation type="journal article" date="2011" name="ISME J.">
        <title>RNA-seq reveals cooperative metabolic interactions between two termite-gut spirochete species in co-culture.</title>
        <authorList>
            <person name="Rosenthal A.Z."/>
            <person name="Matson E.G."/>
            <person name="Eldar A."/>
            <person name="Leadbetter J.R."/>
        </authorList>
    </citation>
    <scope>NUCLEOTIDE SEQUENCE [LARGE SCALE GENOMIC DNA]</scope>
    <source>
        <strain evidence="8">ATCC BAA-888 / DSM 13862 / ZAS-9</strain>
    </source>
</reference>
<accession>F5Y724</accession>
<dbReference type="PROSITE" id="PS00079">
    <property type="entry name" value="MULTICOPPER_OXIDASE1"/>
    <property type="match status" value="1"/>
</dbReference>
<dbReference type="Pfam" id="PF07731">
    <property type="entry name" value="Cu-oxidase_2"/>
    <property type="match status" value="1"/>
</dbReference>
<dbReference type="InParanoid" id="F5Y724"/>
<dbReference type="OrthoDB" id="9757546at2"/>
<dbReference type="Pfam" id="PF00394">
    <property type="entry name" value="Cu-oxidase"/>
    <property type="match status" value="1"/>
</dbReference>
<dbReference type="InterPro" id="IPR002355">
    <property type="entry name" value="Cu_oxidase_Cu_BS"/>
</dbReference>
<evidence type="ECO:0000259" key="4">
    <source>
        <dbReference type="Pfam" id="PF00394"/>
    </source>
</evidence>
<protein>
    <submittedName>
        <fullName evidence="7">LcoC</fullName>
    </submittedName>
</protein>
<evidence type="ECO:0000313" key="7">
    <source>
        <dbReference type="EMBL" id="AEF81354.1"/>
    </source>
</evidence>
<evidence type="ECO:0000259" key="6">
    <source>
        <dbReference type="Pfam" id="PF07732"/>
    </source>
</evidence>
<reference evidence="8" key="1">
    <citation type="submission" date="2009-12" db="EMBL/GenBank/DDBJ databases">
        <title>Complete sequence of Treponema azotonutricium strain ZAS-9.</title>
        <authorList>
            <person name="Tetu S.G."/>
            <person name="Matson E."/>
            <person name="Ren Q."/>
            <person name="Seshadri R."/>
            <person name="Elbourne L."/>
            <person name="Hassan K.A."/>
            <person name="Durkin A."/>
            <person name="Radune D."/>
            <person name="Mohamoud Y."/>
            <person name="Shay R."/>
            <person name="Jin S."/>
            <person name="Zhang X."/>
            <person name="Lucey K."/>
            <person name="Ballor N.R."/>
            <person name="Ottesen E."/>
            <person name="Rosenthal R."/>
            <person name="Allen A."/>
            <person name="Leadbetter J.R."/>
            <person name="Paulsen I.T."/>
        </authorList>
    </citation>
    <scope>NUCLEOTIDE SEQUENCE [LARGE SCALE GENOMIC DNA]</scope>
    <source>
        <strain evidence="8">ATCC BAA-888 / DSM 13862 / ZAS-9</strain>
    </source>
</reference>
<dbReference type="PROSITE" id="PS00080">
    <property type="entry name" value="MULTICOPPER_OXIDASE2"/>
    <property type="match status" value="1"/>
</dbReference>
<dbReference type="InterPro" id="IPR001117">
    <property type="entry name" value="Cu-oxidase_2nd"/>
</dbReference>
<dbReference type="InterPro" id="IPR011706">
    <property type="entry name" value="Cu-oxidase_C"/>
</dbReference>
<dbReference type="PANTHER" id="PTHR11709">
    <property type="entry name" value="MULTI-COPPER OXIDASE"/>
    <property type="match status" value="1"/>
</dbReference>
<keyword evidence="2" id="KW-0560">Oxidoreductase</keyword>
<evidence type="ECO:0000313" key="8">
    <source>
        <dbReference type="Proteomes" id="UP000009222"/>
    </source>
</evidence>
<feature type="domain" description="Plastocyanin-like" evidence="5">
    <location>
        <begin position="372"/>
        <end position="480"/>
    </location>
</feature>
<dbReference type="GO" id="GO:0005507">
    <property type="term" value="F:copper ion binding"/>
    <property type="evidence" value="ECO:0007669"/>
    <property type="project" value="InterPro"/>
</dbReference>
<feature type="domain" description="Plastocyanin-like" evidence="4">
    <location>
        <begin position="186"/>
        <end position="307"/>
    </location>
</feature>
<dbReference type="CDD" id="cd04205">
    <property type="entry name" value="CuRO_2_LCC_like"/>
    <property type="match status" value="1"/>
</dbReference>
<keyword evidence="1" id="KW-0479">Metal-binding</keyword>
<organism evidence="7 8">
    <name type="scientific">Leadbettera azotonutricia (strain ATCC BAA-888 / DSM 13862 / ZAS-9)</name>
    <name type="common">Treponema azotonutricium</name>
    <dbReference type="NCBI Taxonomy" id="545695"/>
    <lineage>
        <taxon>Bacteria</taxon>
        <taxon>Pseudomonadati</taxon>
        <taxon>Spirochaetota</taxon>
        <taxon>Spirochaetia</taxon>
        <taxon>Spirochaetales</taxon>
        <taxon>Breznakiellaceae</taxon>
        <taxon>Leadbettera</taxon>
    </lineage>
</organism>
<evidence type="ECO:0000256" key="3">
    <source>
        <dbReference type="ARBA" id="ARBA00023008"/>
    </source>
</evidence>
<gene>
    <name evidence="7" type="ordered locus">TREAZ_1172</name>
</gene>
<keyword evidence="3" id="KW-0186">Copper</keyword>
<dbReference type="InterPro" id="IPR033138">
    <property type="entry name" value="Cu_oxidase_CS"/>
</dbReference>
<name>F5Y724_LEAAZ</name>
<evidence type="ECO:0000256" key="1">
    <source>
        <dbReference type="ARBA" id="ARBA00022723"/>
    </source>
</evidence>
<dbReference type="FunCoup" id="F5Y724">
    <property type="interactions" value="42"/>
</dbReference>
<evidence type="ECO:0000256" key="2">
    <source>
        <dbReference type="ARBA" id="ARBA00023002"/>
    </source>
</evidence>
<dbReference type="eggNOG" id="COG2132">
    <property type="taxonomic scope" value="Bacteria"/>
</dbReference>
<dbReference type="HOGENOM" id="CLU_009100_6_1_12"/>